<dbReference type="InterPro" id="IPR046980">
    <property type="entry name" value="KefG/KefF"/>
</dbReference>
<organism evidence="3 4">
    <name type="scientific">Luteolibacter rhizosphaerae</name>
    <dbReference type="NCBI Taxonomy" id="2989719"/>
    <lineage>
        <taxon>Bacteria</taxon>
        <taxon>Pseudomonadati</taxon>
        <taxon>Verrucomicrobiota</taxon>
        <taxon>Verrucomicrobiia</taxon>
        <taxon>Verrucomicrobiales</taxon>
        <taxon>Verrucomicrobiaceae</taxon>
        <taxon>Luteolibacter</taxon>
    </lineage>
</organism>
<feature type="domain" description="Flavodoxin-like fold" evidence="2">
    <location>
        <begin position="4"/>
        <end position="170"/>
    </location>
</feature>
<dbReference type="Proteomes" id="UP001165653">
    <property type="component" value="Unassembled WGS sequence"/>
</dbReference>
<dbReference type="Gene3D" id="3.40.50.360">
    <property type="match status" value="1"/>
</dbReference>
<gene>
    <name evidence="3" type="ORF">OJ996_14065</name>
</gene>
<dbReference type="EMBL" id="JAPDDR010000007">
    <property type="protein sequence ID" value="MCW1914709.1"/>
    <property type="molecule type" value="Genomic_DNA"/>
</dbReference>
<comment type="caution">
    <text evidence="3">The sequence shown here is derived from an EMBL/GenBank/DDBJ whole genome shotgun (WGS) entry which is preliminary data.</text>
</comment>
<evidence type="ECO:0000313" key="4">
    <source>
        <dbReference type="Proteomes" id="UP001165653"/>
    </source>
</evidence>
<evidence type="ECO:0000259" key="2">
    <source>
        <dbReference type="Pfam" id="PF02525"/>
    </source>
</evidence>
<name>A0ABT3G567_9BACT</name>
<accession>A0ABT3G567</accession>
<keyword evidence="1" id="KW-0560">Oxidoreductase</keyword>
<evidence type="ECO:0000313" key="3">
    <source>
        <dbReference type="EMBL" id="MCW1914709.1"/>
    </source>
</evidence>
<dbReference type="InterPro" id="IPR003680">
    <property type="entry name" value="Flavodoxin_fold"/>
</dbReference>
<dbReference type="Pfam" id="PF02525">
    <property type="entry name" value="Flavodoxin_2"/>
    <property type="match status" value="1"/>
</dbReference>
<sequence length="188" mass="20996">MGQVLVIFAHPAFQRSRANRALLRAASTTEGVTVHDLYETYPDFLIDVRDEQQLLEKHDAVVLQHPFFWYSSPALIKEWLDLVLEYRWAYGEGGDALRGKILAQAITAGGPVNAYRREGPNHFTVRELLAPYEQTARLCGMGYAEAYAVHGVNHLDEAALAEAARGYQSWLEALRDGSAPQWLAPPSS</sequence>
<proteinExistence type="predicted"/>
<dbReference type="PANTHER" id="PTHR47307">
    <property type="entry name" value="GLUTATHIONE-REGULATED POTASSIUM-EFFLUX SYSTEM ANCILLARY PROTEIN KEFG"/>
    <property type="match status" value="1"/>
</dbReference>
<protein>
    <submittedName>
        <fullName evidence="3">NAD(P)H-dependent oxidoreductase</fullName>
    </submittedName>
</protein>
<dbReference type="InterPro" id="IPR029039">
    <property type="entry name" value="Flavoprotein-like_sf"/>
</dbReference>
<reference evidence="3" key="1">
    <citation type="submission" date="2022-10" db="EMBL/GenBank/DDBJ databases">
        <title>Luteolibacter sp. GHJ8, whole genome shotgun sequencing project.</title>
        <authorList>
            <person name="Zhao G."/>
            <person name="Shen L."/>
        </authorList>
    </citation>
    <scope>NUCLEOTIDE SEQUENCE</scope>
    <source>
        <strain evidence="3">GHJ8</strain>
    </source>
</reference>
<keyword evidence="4" id="KW-1185">Reference proteome</keyword>
<evidence type="ECO:0000256" key="1">
    <source>
        <dbReference type="ARBA" id="ARBA00023002"/>
    </source>
</evidence>
<dbReference type="SUPFAM" id="SSF52218">
    <property type="entry name" value="Flavoproteins"/>
    <property type="match status" value="1"/>
</dbReference>
<dbReference type="RefSeq" id="WP_264514245.1">
    <property type="nucleotide sequence ID" value="NZ_JAPDDR010000007.1"/>
</dbReference>
<dbReference type="PANTHER" id="PTHR47307:SF1">
    <property type="entry name" value="GLUTATHIONE-REGULATED POTASSIUM-EFFLUX SYSTEM ANCILLARY PROTEIN KEFG"/>
    <property type="match status" value="1"/>
</dbReference>